<feature type="modified residue" description="4-aspartylphosphate" evidence="11">
    <location>
        <position position="869"/>
    </location>
</feature>
<evidence type="ECO:0000256" key="6">
    <source>
        <dbReference type="ARBA" id="ARBA00022679"/>
    </source>
</evidence>
<evidence type="ECO:0000256" key="11">
    <source>
        <dbReference type="PROSITE-ProRule" id="PRU00169"/>
    </source>
</evidence>
<dbReference type="InterPro" id="IPR003661">
    <property type="entry name" value="HisK_dim/P_dom"/>
</dbReference>
<keyword evidence="8" id="KW-0418">Kinase</keyword>
<feature type="domain" description="Response regulatory" evidence="14">
    <location>
        <begin position="1038"/>
        <end position="1115"/>
    </location>
</feature>
<dbReference type="SMART" id="SM00388">
    <property type="entry name" value="HisKA"/>
    <property type="match status" value="1"/>
</dbReference>
<dbReference type="PROSITE" id="PS50109">
    <property type="entry name" value="HIS_KIN"/>
    <property type="match status" value="1"/>
</dbReference>
<dbReference type="Gene3D" id="3.30.565.10">
    <property type="entry name" value="Histidine kinase-like ATPase, C-terminal domain"/>
    <property type="match status" value="1"/>
</dbReference>
<dbReference type="PRINTS" id="PR00344">
    <property type="entry name" value="BCTRLSENSOR"/>
</dbReference>
<comment type="subcellular location">
    <subcellularLocation>
        <location evidence="2">Membrane</location>
        <topology evidence="2">Multi-pass membrane protein</topology>
    </subcellularLocation>
</comment>
<comment type="caution">
    <text evidence="15">The sequence shown here is derived from an EMBL/GenBank/DDBJ whole genome shotgun (WGS) entry which is preliminary data.</text>
</comment>
<dbReference type="CDD" id="cd00082">
    <property type="entry name" value="HisKA"/>
    <property type="match status" value="1"/>
</dbReference>
<feature type="region of interest" description="Disordered" evidence="12">
    <location>
        <begin position="584"/>
        <end position="671"/>
    </location>
</feature>
<feature type="compositionally biased region" description="Gly residues" evidence="12">
    <location>
        <begin position="591"/>
        <end position="606"/>
    </location>
</feature>
<feature type="domain" description="Response regulatory" evidence="14">
    <location>
        <begin position="818"/>
        <end position="936"/>
    </location>
</feature>
<evidence type="ECO:0000256" key="3">
    <source>
        <dbReference type="ARBA" id="ARBA00008130"/>
    </source>
</evidence>
<dbReference type="Pfam" id="PF00512">
    <property type="entry name" value="HisKA"/>
    <property type="match status" value="1"/>
</dbReference>
<evidence type="ECO:0000256" key="7">
    <source>
        <dbReference type="ARBA" id="ARBA00022692"/>
    </source>
</evidence>
<accession>A0A835T551</accession>
<dbReference type="InterPro" id="IPR003594">
    <property type="entry name" value="HATPase_dom"/>
</dbReference>
<dbReference type="Gene3D" id="1.10.287.130">
    <property type="match status" value="1"/>
</dbReference>
<feature type="compositionally biased region" description="Gly residues" evidence="12">
    <location>
        <begin position="990"/>
        <end position="1000"/>
    </location>
</feature>
<evidence type="ECO:0000313" key="16">
    <source>
        <dbReference type="Proteomes" id="UP000650467"/>
    </source>
</evidence>
<feature type="modified residue" description="4-aspartylphosphate" evidence="11">
    <location>
        <position position="1092"/>
    </location>
</feature>
<feature type="compositionally biased region" description="Gly residues" evidence="12">
    <location>
        <begin position="736"/>
        <end position="749"/>
    </location>
</feature>
<dbReference type="CDD" id="cd17574">
    <property type="entry name" value="REC_OmpR"/>
    <property type="match status" value="1"/>
</dbReference>
<feature type="compositionally biased region" description="Low complexity" evidence="12">
    <location>
        <begin position="607"/>
        <end position="620"/>
    </location>
</feature>
<evidence type="ECO:0000256" key="9">
    <source>
        <dbReference type="ARBA" id="ARBA00022989"/>
    </source>
</evidence>
<dbReference type="SUPFAM" id="SSF81321">
    <property type="entry name" value="Family A G protein-coupled receptor-like"/>
    <property type="match status" value="1"/>
</dbReference>
<dbReference type="CDD" id="cd00156">
    <property type="entry name" value="REC"/>
    <property type="match status" value="1"/>
</dbReference>
<dbReference type="Pfam" id="PF00072">
    <property type="entry name" value="Response_reg"/>
    <property type="match status" value="2"/>
</dbReference>
<dbReference type="CDD" id="cd16922">
    <property type="entry name" value="HATPase_EvgS-ArcB-TorS-like"/>
    <property type="match status" value="1"/>
</dbReference>
<keyword evidence="9" id="KW-1133">Transmembrane helix</keyword>
<dbReference type="OrthoDB" id="60033at2759"/>
<evidence type="ECO:0000256" key="2">
    <source>
        <dbReference type="ARBA" id="ARBA00004141"/>
    </source>
</evidence>
<dbReference type="InterPro" id="IPR004358">
    <property type="entry name" value="Sig_transdc_His_kin-like_C"/>
</dbReference>
<feature type="region of interest" description="Disordered" evidence="12">
    <location>
        <begin position="971"/>
        <end position="1005"/>
    </location>
</feature>
<evidence type="ECO:0000259" key="13">
    <source>
        <dbReference type="PROSITE" id="PS50109"/>
    </source>
</evidence>
<feature type="region of interest" description="Disordered" evidence="12">
    <location>
        <begin position="732"/>
        <end position="791"/>
    </location>
</feature>
<dbReference type="FunFam" id="3.30.565.10:FF:000010">
    <property type="entry name" value="Sensor histidine kinase RcsC"/>
    <property type="match status" value="1"/>
</dbReference>
<dbReference type="PANTHER" id="PTHR43047:SF71">
    <property type="entry name" value="HISTIDINE KINASE CONTAINING CHEY-HOMOLOGOUS RECEIVER DOMAIN-RELATED"/>
    <property type="match status" value="1"/>
</dbReference>
<dbReference type="AlphaFoldDB" id="A0A835T551"/>
<dbReference type="SMART" id="SM00448">
    <property type="entry name" value="REC"/>
    <property type="match status" value="1"/>
</dbReference>
<feature type="compositionally biased region" description="Gly residues" evidence="12">
    <location>
        <begin position="780"/>
        <end position="791"/>
    </location>
</feature>
<comment type="catalytic activity">
    <reaction evidence="1">
        <text>ATP + protein L-histidine = ADP + protein N-phospho-L-histidine.</text>
        <dbReference type="EC" id="2.7.13.3"/>
    </reaction>
</comment>
<feature type="compositionally biased region" description="Basic and acidic residues" evidence="12">
    <location>
        <begin position="635"/>
        <end position="654"/>
    </location>
</feature>
<evidence type="ECO:0000256" key="8">
    <source>
        <dbReference type="ARBA" id="ARBA00022777"/>
    </source>
</evidence>
<evidence type="ECO:0000313" key="15">
    <source>
        <dbReference type="EMBL" id="KAG2431900.1"/>
    </source>
</evidence>
<sequence length="1115" mass="115736">MLGRAFLHNPAGLAELRKEVPNAVYDRSTSIFLTALAIDILNIVFERQTIKLDCVLLPAFIKGMASTTNILVRFFTPVIALTNLGRPVVVQRYICWMHTTPSILMLLKMISTTITPRETMIAIFFDEVMVVTGVLALVTTGWQRVLWSFLTHVAMLPVVPYMHKAFTECIAAHSAAARTLAPLWASPGSGSAGRRGGYDDYDASGYGGGSGGGGRPGLLARAMEQIRTRPLQLTMLCIYVLNLVLWCTFAVTWDLALLGWISVTMEEVLYVACDFSAKVLFSSTLMLSSFKEIEARRENAMRVIEGSSKAKLIAELQALLEQKERFMSSVSHELRTPLNGIIGISEGMLSGCCGVLPEGVRRQIYIIRTSGARLLALINDVMDAAALRQNKLVLKQEQVVLRHVVDDVLDLTRSLVDGEVALVNLVPPRMMVVGDTGRIVQILNNLLGNAAKFTRRGQIRVTARQVESGRKVAVTVSDTGIGIPRNKLATIFLPFEQVDMSISRKYGGFGLGLNIVQELVKAHGGTINVSSIEGKGSAFTFTMPLLRALGRESLEEGRNAAVRAAAAGGVAKLVGGAGLSTTDTSSQLGGSTSGSGGAPGTGGGGTLSAAVSTATPRGGSRTPGGGGGAATISDYHGDTDTVYTHRSDVSESSRVRGGGGGGLGGDSQSGADATTAELEQYGELKYNAAELSALASSRPYAQSAARDSLPSLAADGGSVLAMPSGALSPSVVHDGSAGGAGGGGLGGGSSSQLPALPSGSAAVAAAARARSRAGDRGRGGKGGAAGGGDGAAAGGELPGGKFVSGPKPFHYTMYKRFQLLSVDDDPVNQSVVKSLVQGTGYEVVSARSGAEALRYVVAAPALPDLVLLDCMMPEMDGYEVLQRLRAMTPHVHLPIIMVSAQTEEDHVVCGLDLGADDYVTKPFKRAELLARIRSQLAYGEWEQDEGVFDTISTMDGGELVNAAAAAAHVAAGRGPAGGPAPPRPAASGAASGGASGGAGGSDDSEAGAVSAALGNLATGPGGVASDGLGGASAAEQRLIVCIDDDDVNQVVLQGMLASQHYRYVRASTGAQGLAFVCGPTNGGIPPDLVLLDCSLPDMTGFDVCRVIRQMYNKQQ</sequence>
<keyword evidence="16" id="KW-1185">Reference proteome</keyword>
<feature type="compositionally biased region" description="Gly residues" evidence="12">
    <location>
        <begin position="656"/>
        <end position="667"/>
    </location>
</feature>
<dbReference type="SUPFAM" id="SSF52172">
    <property type="entry name" value="CheY-like"/>
    <property type="match status" value="2"/>
</dbReference>
<dbReference type="InterPro" id="IPR005467">
    <property type="entry name" value="His_kinase_dom"/>
</dbReference>
<keyword evidence="5 11" id="KW-0597">Phosphoprotein</keyword>
<evidence type="ECO:0000256" key="5">
    <source>
        <dbReference type="ARBA" id="ARBA00022553"/>
    </source>
</evidence>
<feature type="compositionally biased region" description="Low complexity" evidence="12">
    <location>
        <begin position="750"/>
        <end position="768"/>
    </location>
</feature>
<dbReference type="PROSITE" id="PS50110">
    <property type="entry name" value="RESPONSE_REGULATORY"/>
    <property type="match status" value="2"/>
</dbReference>
<gene>
    <name evidence="15" type="ORF">HXX76_009392</name>
</gene>
<keyword evidence="7" id="KW-0812">Transmembrane</keyword>
<dbReference type="Gene3D" id="1.20.1070.10">
    <property type="entry name" value="Rhodopsin 7-helix transmembrane proteins"/>
    <property type="match status" value="2"/>
</dbReference>
<dbReference type="InterPro" id="IPR036890">
    <property type="entry name" value="HATPase_C_sf"/>
</dbReference>
<evidence type="ECO:0000256" key="12">
    <source>
        <dbReference type="SAM" id="MobiDB-lite"/>
    </source>
</evidence>
<evidence type="ECO:0000259" key="14">
    <source>
        <dbReference type="PROSITE" id="PS50110"/>
    </source>
</evidence>
<dbReference type="GO" id="GO:0000155">
    <property type="term" value="F:phosphorelay sensor kinase activity"/>
    <property type="evidence" value="ECO:0007669"/>
    <property type="project" value="InterPro"/>
</dbReference>
<proteinExistence type="inferred from homology"/>
<dbReference type="InterPro" id="IPR001425">
    <property type="entry name" value="Arc/bac/fun_rhodopsins"/>
</dbReference>
<dbReference type="Pfam" id="PF02518">
    <property type="entry name" value="HATPase_c"/>
    <property type="match status" value="1"/>
</dbReference>
<dbReference type="InterPro" id="IPR011006">
    <property type="entry name" value="CheY-like_superfamily"/>
</dbReference>
<dbReference type="SMART" id="SM00387">
    <property type="entry name" value="HATPase_c"/>
    <property type="match status" value="1"/>
</dbReference>
<comment type="similarity">
    <text evidence="3">Belongs to the archaeal/bacterial/fungal opsin family.</text>
</comment>
<dbReference type="PANTHER" id="PTHR43047">
    <property type="entry name" value="TWO-COMPONENT HISTIDINE PROTEIN KINASE"/>
    <property type="match status" value="1"/>
</dbReference>
<dbReference type="GO" id="GO:0005886">
    <property type="term" value="C:plasma membrane"/>
    <property type="evidence" value="ECO:0007669"/>
    <property type="project" value="TreeGrafter"/>
</dbReference>
<evidence type="ECO:0000256" key="4">
    <source>
        <dbReference type="ARBA" id="ARBA00012438"/>
    </source>
</evidence>
<dbReference type="Pfam" id="PF01036">
    <property type="entry name" value="Bac_rhodopsin"/>
    <property type="match status" value="1"/>
</dbReference>
<dbReference type="SUPFAM" id="SSF55874">
    <property type="entry name" value="ATPase domain of HSP90 chaperone/DNA topoisomerase II/histidine kinase"/>
    <property type="match status" value="1"/>
</dbReference>
<dbReference type="SUPFAM" id="SSF47384">
    <property type="entry name" value="Homodimeric domain of signal transducing histidine kinase"/>
    <property type="match status" value="1"/>
</dbReference>
<keyword evidence="6" id="KW-0808">Transferase</keyword>
<feature type="domain" description="Histidine kinase" evidence="13">
    <location>
        <begin position="329"/>
        <end position="547"/>
    </location>
</feature>
<dbReference type="InterPro" id="IPR036097">
    <property type="entry name" value="HisK_dim/P_sf"/>
</dbReference>
<protein>
    <recommendedName>
        <fullName evidence="4">histidine kinase</fullName>
        <ecNumber evidence="4">2.7.13.3</ecNumber>
    </recommendedName>
</protein>
<organism evidence="15 16">
    <name type="scientific">Chlamydomonas incerta</name>
    <dbReference type="NCBI Taxonomy" id="51695"/>
    <lineage>
        <taxon>Eukaryota</taxon>
        <taxon>Viridiplantae</taxon>
        <taxon>Chlorophyta</taxon>
        <taxon>core chlorophytes</taxon>
        <taxon>Chlorophyceae</taxon>
        <taxon>CS clade</taxon>
        <taxon>Chlamydomonadales</taxon>
        <taxon>Chlamydomonadaceae</taxon>
        <taxon>Chlamydomonas</taxon>
    </lineage>
</organism>
<dbReference type="Proteomes" id="UP000650467">
    <property type="component" value="Unassembled WGS sequence"/>
</dbReference>
<reference evidence="15" key="1">
    <citation type="journal article" date="2020" name="bioRxiv">
        <title>Comparative genomics of Chlamydomonas.</title>
        <authorList>
            <person name="Craig R.J."/>
            <person name="Hasan A.R."/>
            <person name="Ness R.W."/>
            <person name="Keightley P.D."/>
        </authorList>
    </citation>
    <scope>NUCLEOTIDE SEQUENCE</scope>
    <source>
        <strain evidence="15">SAG 7.73</strain>
    </source>
</reference>
<keyword evidence="10" id="KW-0472">Membrane</keyword>
<dbReference type="Gene3D" id="3.40.50.2300">
    <property type="match status" value="2"/>
</dbReference>
<name>A0A835T551_CHLIN</name>
<evidence type="ECO:0000256" key="1">
    <source>
        <dbReference type="ARBA" id="ARBA00000085"/>
    </source>
</evidence>
<dbReference type="EMBL" id="JAEHOC010000023">
    <property type="protein sequence ID" value="KAG2431900.1"/>
    <property type="molecule type" value="Genomic_DNA"/>
</dbReference>
<dbReference type="GO" id="GO:0009927">
    <property type="term" value="F:histidine phosphotransfer kinase activity"/>
    <property type="evidence" value="ECO:0007669"/>
    <property type="project" value="TreeGrafter"/>
</dbReference>
<evidence type="ECO:0000256" key="10">
    <source>
        <dbReference type="ARBA" id="ARBA00023136"/>
    </source>
</evidence>
<dbReference type="InterPro" id="IPR001789">
    <property type="entry name" value="Sig_transdc_resp-reg_receiver"/>
</dbReference>
<dbReference type="EC" id="2.7.13.3" evidence="4"/>